<keyword evidence="4" id="KW-1185">Reference proteome</keyword>
<evidence type="ECO:0000259" key="1">
    <source>
        <dbReference type="Pfam" id="PF14244"/>
    </source>
</evidence>
<evidence type="ECO:0000313" key="4">
    <source>
        <dbReference type="Proteomes" id="UP001443914"/>
    </source>
</evidence>
<accession>A0AAW1IK61</accession>
<comment type="caution">
    <text evidence="3">The sequence shown here is derived from an EMBL/GenBank/DDBJ whole genome shotgun (WGS) entry which is preliminary data.</text>
</comment>
<dbReference type="AlphaFoldDB" id="A0AAW1IK61"/>
<gene>
    <name evidence="3" type="ORF">RND81_09G128700</name>
</gene>
<evidence type="ECO:0000259" key="2">
    <source>
        <dbReference type="Pfam" id="PF22936"/>
    </source>
</evidence>
<dbReference type="Pfam" id="PF14244">
    <property type="entry name" value="Retrotran_gag_3"/>
    <property type="match status" value="1"/>
</dbReference>
<organism evidence="3 4">
    <name type="scientific">Saponaria officinalis</name>
    <name type="common">Common soapwort</name>
    <name type="synonym">Lychnis saponaria</name>
    <dbReference type="NCBI Taxonomy" id="3572"/>
    <lineage>
        <taxon>Eukaryota</taxon>
        <taxon>Viridiplantae</taxon>
        <taxon>Streptophyta</taxon>
        <taxon>Embryophyta</taxon>
        <taxon>Tracheophyta</taxon>
        <taxon>Spermatophyta</taxon>
        <taxon>Magnoliopsida</taxon>
        <taxon>eudicotyledons</taxon>
        <taxon>Gunneridae</taxon>
        <taxon>Pentapetalae</taxon>
        <taxon>Caryophyllales</taxon>
        <taxon>Caryophyllaceae</taxon>
        <taxon>Caryophylleae</taxon>
        <taxon>Saponaria</taxon>
    </lineage>
</organism>
<evidence type="ECO:0000313" key="3">
    <source>
        <dbReference type="EMBL" id="KAK9690454.1"/>
    </source>
</evidence>
<evidence type="ECO:0008006" key="5">
    <source>
        <dbReference type="Google" id="ProtNLM"/>
    </source>
</evidence>
<feature type="domain" description="Retrovirus-related Pol polyprotein from transposon TNT 1-94-like beta-barrel" evidence="2">
    <location>
        <begin position="310"/>
        <end position="358"/>
    </location>
</feature>
<dbReference type="EMBL" id="JBDFQZ010000009">
    <property type="protein sequence ID" value="KAK9690454.1"/>
    <property type="molecule type" value="Genomic_DNA"/>
</dbReference>
<dbReference type="Pfam" id="PF22936">
    <property type="entry name" value="Pol_BBD"/>
    <property type="match status" value="1"/>
</dbReference>
<protein>
    <recommendedName>
        <fullName evidence="5">Retrotransposon Copia-like N-terminal domain-containing protein</fullName>
    </recommendedName>
</protein>
<dbReference type="InterPro" id="IPR029472">
    <property type="entry name" value="Copia-like_N"/>
</dbReference>
<feature type="domain" description="Retrotransposon Copia-like N-terminal" evidence="1">
    <location>
        <begin position="25"/>
        <end position="63"/>
    </location>
</feature>
<sequence length="359" mass="40227">MTGEEDNPPKSNTMDPLQETHNLKITTTLTGSENYPLWKRQMELVLSAKRKLGYVTGKVTKPKEDEENIDAWMVSNNKMVWDELENLNTLPTINKITTEIAEYLAAVEAQTEERTFQFLNGLDKQYGMLRSNILMKDPLPTVDDTVSLLLQEEMQFTNMGGARIQENSALTGKGEFYREKCTHCGRDNHKSDLCWEIRGYPVGHPKHKKLGFKPGFKNTQGSGYKQQQKPFQRNVRQGNFKRTTDAHVKAKDGDLSVAIGAATQQLENLLKQVPNSSFNAKNGGESDEELGCNFAGMTNSKLQTTPCEEWIVDSGATNHMTAYLSVLENLEKVAGNPRINLPDGSFVKVTHKGNIPLES</sequence>
<name>A0AAW1IK61_SAPOF</name>
<reference evidence="3" key="1">
    <citation type="submission" date="2024-03" db="EMBL/GenBank/DDBJ databases">
        <title>WGS assembly of Saponaria officinalis var. Norfolk2.</title>
        <authorList>
            <person name="Jenkins J."/>
            <person name="Shu S."/>
            <person name="Grimwood J."/>
            <person name="Barry K."/>
            <person name="Goodstein D."/>
            <person name="Schmutz J."/>
            <person name="Leebens-Mack J."/>
            <person name="Osbourn A."/>
        </authorList>
    </citation>
    <scope>NUCLEOTIDE SEQUENCE [LARGE SCALE GENOMIC DNA]</scope>
    <source>
        <strain evidence="3">JIC</strain>
    </source>
</reference>
<dbReference type="InterPro" id="IPR054722">
    <property type="entry name" value="PolX-like_BBD"/>
</dbReference>
<dbReference type="PANTHER" id="PTHR34222:SF79">
    <property type="entry name" value="RETROVIRUS-RELATED POL POLYPROTEIN FROM TRANSPOSON TNT 1-94"/>
    <property type="match status" value="1"/>
</dbReference>
<proteinExistence type="predicted"/>
<dbReference type="PANTHER" id="PTHR34222">
    <property type="entry name" value="GAG_PRE-INTEGRS DOMAIN-CONTAINING PROTEIN"/>
    <property type="match status" value="1"/>
</dbReference>
<dbReference type="Proteomes" id="UP001443914">
    <property type="component" value="Unassembled WGS sequence"/>
</dbReference>